<feature type="transmembrane region" description="Helical" evidence="1">
    <location>
        <begin position="63"/>
        <end position="80"/>
    </location>
</feature>
<proteinExistence type="predicted"/>
<dbReference type="AlphaFoldDB" id="A0A5B1CJR4"/>
<dbReference type="InterPro" id="IPR004445">
    <property type="entry name" value="GltS"/>
</dbReference>
<dbReference type="PANTHER" id="PTHR36178">
    <property type="entry name" value="SLR0625 PROTEIN"/>
    <property type="match status" value="1"/>
</dbReference>
<dbReference type="OrthoDB" id="9801557at2"/>
<comment type="caution">
    <text evidence="2">The sequence shown here is derived from an EMBL/GenBank/DDBJ whole genome shotgun (WGS) entry which is preliminary data.</text>
</comment>
<name>A0A5B1CJR4_9BACT</name>
<feature type="transmembrane region" description="Helical" evidence="1">
    <location>
        <begin position="29"/>
        <end position="51"/>
    </location>
</feature>
<feature type="transmembrane region" description="Helical" evidence="1">
    <location>
        <begin position="100"/>
        <end position="120"/>
    </location>
</feature>
<feature type="transmembrane region" description="Helical" evidence="1">
    <location>
        <begin position="412"/>
        <end position="436"/>
    </location>
</feature>
<feature type="transmembrane region" description="Helical" evidence="1">
    <location>
        <begin position="442"/>
        <end position="464"/>
    </location>
</feature>
<feature type="transmembrane region" description="Helical" evidence="1">
    <location>
        <begin position="323"/>
        <end position="341"/>
    </location>
</feature>
<keyword evidence="3" id="KW-1185">Reference proteome</keyword>
<protein>
    <recommendedName>
        <fullName evidence="4">Sodium/glutamate symporter</fullName>
    </recommendedName>
</protein>
<evidence type="ECO:0008006" key="4">
    <source>
        <dbReference type="Google" id="ProtNLM"/>
    </source>
</evidence>
<keyword evidence="1" id="KW-1133">Transmembrane helix</keyword>
<dbReference type="Proteomes" id="UP000322699">
    <property type="component" value="Unassembled WGS sequence"/>
</dbReference>
<sequence>MTFAFILTAILLAIAVGIRRLIPLLGVLFIPASVIAGIVGFAAIQIATFAFESDQMIELSSEWKSWPGMLIAVVFAGMLLGRPSSSASDSIIRAGRQGLMVWIIVLGQTAIGLLATWLIIQPMFGVPSAFGMLIETGFAGGHGTAAAMGEVFASEQVELDAGLDLGVLMATVGLVYGIVSGVFWVNVGIRRGWTRKEASGSTASSKTQSTEPIEKSSIGTAVVKPDLIDPLLLQVIWLTLAMAVGWCLQWSVGSLAGLIEHFFLSGSPDSNLTDRTSASAIVGSFPLFIYTLFGGWAVRLGLTKIGSGNLIDSMTVNRITSSAMDVLIVAAIASLNVTVVSGQLSGLVVLVLAAILWTAFCLAWLSPRILPTEHWFELGLINYGMSTGTTATGFVLLKLVDPELQSGAAEDYALAAPLSSPFIGGGMITIGLPILILPLVPLPAVIAVLVAIIIGLIVTGIKVARR</sequence>
<dbReference type="EMBL" id="VRLW01000001">
    <property type="protein sequence ID" value="KAA1260522.1"/>
    <property type="molecule type" value="Genomic_DNA"/>
</dbReference>
<accession>A0A5B1CJR4</accession>
<dbReference type="PANTHER" id="PTHR36178:SF1">
    <property type="entry name" value="SODIUM_GLUTAMATE SYMPORTER"/>
    <property type="match status" value="1"/>
</dbReference>
<evidence type="ECO:0000313" key="2">
    <source>
        <dbReference type="EMBL" id="KAA1260522.1"/>
    </source>
</evidence>
<dbReference type="GO" id="GO:0016020">
    <property type="term" value="C:membrane"/>
    <property type="evidence" value="ECO:0007669"/>
    <property type="project" value="InterPro"/>
</dbReference>
<keyword evidence="1" id="KW-0472">Membrane</keyword>
<gene>
    <name evidence="2" type="ORF">LF1_30620</name>
</gene>
<evidence type="ECO:0000313" key="3">
    <source>
        <dbReference type="Proteomes" id="UP000322699"/>
    </source>
</evidence>
<organism evidence="2 3">
    <name type="scientific">Rubripirellula obstinata</name>
    <dbReference type="NCBI Taxonomy" id="406547"/>
    <lineage>
        <taxon>Bacteria</taxon>
        <taxon>Pseudomonadati</taxon>
        <taxon>Planctomycetota</taxon>
        <taxon>Planctomycetia</taxon>
        <taxon>Pirellulales</taxon>
        <taxon>Pirellulaceae</taxon>
        <taxon>Rubripirellula</taxon>
    </lineage>
</organism>
<feature type="transmembrane region" description="Helical" evidence="1">
    <location>
        <begin position="279"/>
        <end position="302"/>
    </location>
</feature>
<feature type="transmembrane region" description="Helical" evidence="1">
    <location>
        <begin position="165"/>
        <end position="187"/>
    </location>
</feature>
<evidence type="ECO:0000256" key="1">
    <source>
        <dbReference type="SAM" id="Phobius"/>
    </source>
</evidence>
<dbReference type="GO" id="GO:0015813">
    <property type="term" value="P:L-glutamate transmembrane transport"/>
    <property type="evidence" value="ECO:0007669"/>
    <property type="project" value="InterPro"/>
</dbReference>
<reference evidence="2 3" key="1">
    <citation type="submission" date="2019-08" db="EMBL/GenBank/DDBJ databases">
        <title>Deep-cultivation of Planctomycetes and their phenomic and genomic characterization uncovers novel biology.</title>
        <authorList>
            <person name="Wiegand S."/>
            <person name="Jogler M."/>
            <person name="Boedeker C."/>
            <person name="Pinto D."/>
            <person name="Vollmers J."/>
            <person name="Rivas-Marin E."/>
            <person name="Kohn T."/>
            <person name="Peeters S.H."/>
            <person name="Heuer A."/>
            <person name="Rast P."/>
            <person name="Oberbeckmann S."/>
            <person name="Bunk B."/>
            <person name="Jeske O."/>
            <person name="Meyerdierks A."/>
            <person name="Storesund J.E."/>
            <person name="Kallscheuer N."/>
            <person name="Luecker S."/>
            <person name="Lage O.M."/>
            <person name="Pohl T."/>
            <person name="Merkel B.J."/>
            <person name="Hornburger P."/>
            <person name="Mueller R.-W."/>
            <person name="Bruemmer F."/>
            <person name="Labrenz M."/>
            <person name="Spormann A.M."/>
            <person name="Op Den Camp H."/>
            <person name="Overmann J."/>
            <person name="Amann R."/>
            <person name="Jetten M.S.M."/>
            <person name="Mascher T."/>
            <person name="Medema M.H."/>
            <person name="Devos D.P."/>
            <person name="Kaster A.-K."/>
            <person name="Ovreas L."/>
            <person name="Rohde M."/>
            <person name="Galperin M.Y."/>
            <person name="Jogler C."/>
        </authorList>
    </citation>
    <scope>NUCLEOTIDE SEQUENCE [LARGE SCALE GENOMIC DNA]</scope>
    <source>
        <strain evidence="2 3">LF1</strain>
    </source>
</reference>
<feature type="transmembrane region" description="Helical" evidence="1">
    <location>
        <begin position="347"/>
        <end position="365"/>
    </location>
</feature>
<dbReference type="GO" id="GO:0015501">
    <property type="term" value="F:glutamate:sodium symporter activity"/>
    <property type="evidence" value="ECO:0007669"/>
    <property type="project" value="InterPro"/>
</dbReference>
<keyword evidence="1" id="KW-0812">Transmembrane</keyword>
<dbReference type="RefSeq" id="WP_068258095.1">
    <property type="nucleotide sequence ID" value="NZ_LWSK01000002.1"/>
</dbReference>